<evidence type="ECO:0000256" key="3">
    <source>
        <dbReference type="ARBA" id="ARBA00022729"/>
    </source>
</evidence>
<evidence type="ECO:0000313" key="7">
    <source>
        <dbReference type="Proteomes" id="UP001142648"/>
    </source>
</evidence>
<evidence type="ECO:0000256" key="1">
    <source>
        <dbReference type="ARBA" id="ARBA00007734"/>
    </source>
</evidence>
<dbReference type="Gene3D" id="1.25.20.10">
    <property type="entry name" value="Bacterial muramidases"/>
    <property type="match status" value="1"/>
</dbReference>
<dbReference type="GO" id="GO:0042597">
    <property type="term" value="C:periplasmic space"/>
    <property type="evidence" value="ECO:0007669"/>
    <property type="project" value="InterPro"/>
</dbReference>
<comment type="similarity">
    <text evidence="2">Belongs to the virb1 family.</text>
</comment>
<sequence>MSSMVDNKLNLLRFTALATLAFAGSPLAAQSQSDTGRAMMVASQPGQAAVAVTRWKQLTANDRLGFADYAGFALAYPTYPRMAIIQANAEKALERDAPGPDQVVAFFDRFPPQTNPARARYALALSSLGRPEAREQARLAWQGGRMSSPAEAYLVSMFGSQFSAADHEERMRALLWQGETEAAARQMDLVPLSSREKFMSHLALAQGSLPQAIGLSVPADLMSDPGYVYSLARYYRKNGQADRAQQLLATRASFSRPPHDAEDMVTEMLVQARGASANTAAAIASKVDDLFEPGTDISRLSYKLRDDYTSLMWLGGTKALWSMGDGNLAAPLFFRYGNAAQTPQTRSKGFYWAGNAMARAGNQAEASRYFEMAARYPEYFYGQLALERLGRPLPEFRQVALSTPTSQDVARFNASPLAQAIRAIARGEMDWRTERYFFTALADNAKDAGDFQLAANLARELGLDELAVVIGRTAPEKGIDGFTGVGFPVIATPPGADYTMVHAIARQESEFDIDRISHAGARGLMQLMPGTANEQAGKMGMTYMSASLMSDPQYNIRLGDGYFSRMMDYYGGSYPLAVAAYNAGPGNVNKWLRANGDPRLGGIDWLRWIEEIPIFETKNYVQRVLENAVVYEAMHPERIRFGAQPKGVSQFIGKRTPG</sequence>
<comment type="caution">
    <text evidence="6">The sequence shown here is derived from an EMBL/GenBank/DDBJ whole genome shotgun (WGS) entry which is preliminary data.</text>
</comment>
<dbReference type="SUPFAM" id="SSF48435">
    <property type="entry name" value="Bacterial muramidases"/>
    <property type="match status" value="1"/>
</dbReference>
<feature type="signal peptide" evidence="4">
    <location>
        <begin position="1"/>
        <end position="23"/>
    </location>
</feature>
<dbReference type="InterPro" id="IPR008939">
    <property type="entry name" value="Lytic_TGlycosylase_superhlx_U"/>
</dbReference>
<dbReference type="RefSeq" id="WP_259961939.1">
    <property type="nucleotide sequence ID" value="NZ_JAOAMV010000004.1"/>
</dbReference>
<dbReference type="Proteomes" id="UP001142648">
    <property type="component" value="Unassembled WGS sequence"/>
</dbReference>
<evidence type="ECO:0000313" key="6">
    <source>
        <dbReference type="EMBL" id="MCT2559067.1"/>
    </source>
</evidence>
<accession>A0A9X3AN14</accession>
<dbReference type="InterPro" id="IPR023346">
    <property type="entry name" value="Lysozyme-like_dom_sf"/>
</dbReference>
<dbReference type="AlphaFoldDB" id="A0A9X3AN14"/>
<reference evidence="6" key="1">
    <citation type="submission" date="2022-09" db="EMBL/GenBank/DDBJ databases">
        <title>The genome sequence of Tsuneonella sp. YG55.</title>
        <authorList>
            <person name="Liu Y."/>
        </authorList>
    </citation>
    <scope>NUCLEOTIDE SEQUENCE</scope>
    <source>
        <strain evidence="6">YG55</strain>
    </source>
</reference>
<proteinExistence type="inferred from homology"/>
<protein>
    <submittedName>
        <fullName evidence="6">Lytic transglycosylase domain-containing protein</fullName>
    </submittedName>
</protein>
<dbReference type="Pfam" id="PF01464">
    <property type="entry name" value="SLT"/>
    <property type="match status" value="1"/>
</dbReference>
<dbReference type="Gene3D" id="1.10.530.10">
    <property type="match status" value="1"/>
</dbReference>
<evidence type="ECO:0000256" key="4">
    <source>
        <dbReference type="SAM" id="SignalP"/>
    </source>
</evidence>
<keyword evidence="7" id="KW-1185">Reference proteome</keyword>
<organism evidence="6 7">
    <name type="scientific">Tsuneonella litorea</name>
    <dbReference type="NCBI Taxonomy" id="2976475"/>
    <lineage>
        <taxon>Bacteria</taxon>
        <taxon>Pseudomonadati</taxon>
        <taxon>Pseudomonadota</taxon>
        <taxon>Alphaproteobacteria</taxon>
        <taxon>Sphingomonadales</taxon>
        <taxon>Erythrobacteraceae</taxon>
        <taxon>Tsuneonella</taxon>
    </lineage>
</organism>
<dbReference type="PANTHER" id="PTHR37423">
    <property type="entry name" value="SOLUBLE LYTIC MUREIN TRANSGLYCOSYLASE-RELATED"/>
    <property type="match status" value="1"/>
</dbReference>
<name>A0A9X3AN14_9SPHN</name>
<comment type="similarity">
    <text evidence="1">Belongs to the transglycosylase Slt family.</text>
</comment>
<feature type="chain" id="PRO_5040717726" evidence="4">
    <location>
        <begin position="24"/>
        <end position="658"/>
    </location>
</feature>
<dbReference type="PANTHER" id="PTHR37423:SF2">
    <property type="entry name" value="MEMBRANE-BOUND LYTIC MUREIN TRANSGLYCOSYLASE C"/>
    <property type="match status" value="1"/>
</dbReference>
<dbReference type="CDD" id="cd13401">
    <property type="entry name" value="Slt70-like"/>
    <property type="match status" value="1"/>
</dbReference>
<gene>
    <name evidence="6" type="ORF">N0B51_08745</name>
</gene>
<dbReference type="EMBL" id="JAOAMV010000004">
    <property type="protein sequence ID" value="MCT2559067.1"/>
    <property type="molecule type" value="Genomic_DNA"/>
</dbReference>
<dbReference type="SUPFAM" id="SSF53955">
    <property type="entry name" value="Lysozyme-like"/>
    <property type="match status" value="1"/>
</dbReference>
<feature type="domain" description="Transglycosylase SLT" evidence="5">
    <location>
        <begin position="495"/>
        <end position="597"/>
    </location>
</feature>
<evidence type="ECO:0000256" key="2">
    <source>
        <dbReference type="ARBA" id="ARBA00009387"/>
    </source>
</evidence>
<evidence type="ECO:0000259" key="5">
    <source>
        <dbReference type="Pfam" id="PF01464"/>
    </source>
</evidence>
<keyword evidence="3 4" id="KW-0732">Signal</keyword>
<dbReference type="InterPro" id="IPR008258">
    <property type="entry name" value="Transglycosylase_SLT_dom_1"/>
</dbReference>
<dbReference type="GO" id="GO:0004553">
    <property type="term" value="F:hydrolase activity, hydrolyzing O-glycosyl compounds"/>
    <property type="evidence" value="ECO:0007669"/>
    <property type="project" value="InterPro"/>
</dbReference>